<keyword evidence="5 8" id="KW-1133">Transmembrane helix</keyword>
<proteinExistence type="inferred from homology"/>
<keyword evidence="11" id="KW-1185">Reference proteome</keyword>
<accession>A0ABV9LJ53</accession>
<dbReference type="InterPro" id="IPR051311">
    <property type="entry name" value="DedA_domain"/>
</dbReference>
<evidence type="ECO:0000259" key="9">
    <source>
        <dbReference type="Pfam" id="PF09335"/>
    </source>
</evidence>
<name>A0ABV9LJ53_9ACTN</name>
<gene>
    <name evidence="10" type="ORF">ACFO3M_10610</name>
</gene>
<protein>
    <submittedName>
        <fullName evidence="10">DedA family protein</fullName>
    </submittedName>
</protein>
<dbReference type="EMBL" id="JBHSGR010000009">
    <property type="protein sequence ID" value="MFC4693835.1"/>
    <property type="molecule type" value="Genomic_DNA"/>
</dbReference>
<evidence type="ECO:0000256" key="2">
    <source>
        <dbReference type="ARBA" id="ARBA00010792"/>
    </source>
</evidence>
<feature type="transmembrane region" description="Helical" evidence="8">
    <location>
        <begin position="53"/>
        <end position="74"/>
    </location>
</feature>
<evidence type="ECO:0000256" key="5">
    <source>
        <dbReference type="ARBA" id="ARBA00022989"/>
    </source>
</evidence>
<dbReference type="PANTHER" id="PTHR42709:SF6">
    <property type="entry name" value="UNDECAPRENYL PHOSPHATE TRANSPORTER A"/>
    <property type="match status" value="1"/>
</dbReference>
<dbReference type="Proteomes" id="UP001596025">
    <property type="component" value="Unassembled WGS sequence"/>
</dbReference>
<evidence type="ECO:0000313" key="11">
    <source>
        <dbReference type="Proteomes" id="UP001596025"/>
    </source>
</evidence>
<evidence type="ECO:0000256" key="1">
    <source>
        <dbReference type="ARBA" id="ARBA00004651"/>
    </source>
</evidence>
<dbReference type="InterPro" id="IPR032816">
    <property type="entry name" value="VTT_dom"/>
</dbReference>
<keyword evidence="4 8" id="KW-0812">Transmembrane</keyword>
<keyword evidence="3" id="KW-1003">Cell membrane</keyword>
<organism evidence="10 11">
    <name type="scientific">Geodermatophilus arenarius</name>
    <dbReference type="NCBI Taxonomy" id="1137990"/>
    <lineage>
        <taxon>Bacteria</taxon>
        <taxon>Bacillati</taxon>
        <taxon>Actinomycetota</taxon>
        <taxon>Actinomycetes</taxon>
        <taxon>Geodermatophilales</taxon>
        <taxon>Geodermatophilaceae</taxon>
        <taxon>Geodermatophilus</taxon>
    </lineage>
</organism>
<feature type="domain" description="VTT" evidence="9">
    <location>
        <begin position="33"/>
        <end position="156"/>
    </location>
</feature>
<evidence type="ECO:0000256" key="6">
    <source>
        <dbReference type="ARBA" id="ARBA00023136"/>
    </source>
</evidence>
<feature type="transmembrane region" description="Helical" evidence="8">
    <location>
        <begin position="167"/>
        <end position="187"/>
    </location>
</feature>
<keyword evidence="6 8" id="KW-0472">Membrane</keyword>
<evidence type="ECO:0000256" key="8">
    <source>
        <dbReference type="SAM" id="Phobius"/>
    </source>
</evidence>
<evidence type="ECO:0000313" key="10">
    <source>
        <dbReference type="EMBL" id="MFC4693835.1"/>
    </source>
</evidence>
<evidence type="ECO:0000256" key="3">
    <source>
        <dbReference type="ARBA" id="ARBA00022475"/>
    </source>
</evidence>
<comment type="caution">
    <text evidence="10">The sequence shown here is derived from an EMBL/GenBank/DDBJ whole genome shotgun (WGS) entry which is preliminary data.</text>
</comment>
<evidence type="ECO:0000256" key="4">
    <source>
        <dbReference type="ARBA" id="ARBA00022692"/>
    </source>
</evidence>
<feature type="transmembrane region" description="Helical" evidence="8">
    <location>
        <begin position="20"/>
        <end position="46"/>
    </location>
</feature>
<feature type="transmembrane region" description="Helical" evidence="8">
    <location>
        <begin position="137"/>
        <end position="155"/>
    </location>
</feature>
<dbReference type="Pfam" id="PF09335">
    <property type="entry name" value="VTT_dom"/>
    <property type="match status" value="1"/>
</dbReference>
<dbReference type="PANTHER" id="PTHR42709">
    <property type="entry name" value="ALKALINE PHOSPHATASE LIKE PROTEIN"/>
    <property type="match status" value="1"/>
</dbReference>
<comment type="subcellular location">
    <subcellularLocation>
        <location evidence="1">Cell membrane</location>
        <topology evidence="1">Multi-pass membrane protein</topology>
    </subcellularLocation>
</comment>
<comment type="similarity">
    <text evidence="2">Belongs to the DedA family.</text>
</comment>
<reference evidence="11" key="1">
    <citation type="journal article" date="2019" name="Int. J. Syst. Evol. Microbiol.">
        <title>The Global Catalogue of Microorganisms (GCM) 10K type strain sequencing project: providing services to taxonomists for standard genome sequencing and annotation.</title>
        <authorList>
            <consortium name="The Broad Institute Genomics Platform"/>
            <consortium name="The Broad Institute Genome Sequencing Center for Infectious Disease"/>
            <person name="Wu L."/>
            <person name="Ma J."/>
        </authorList>
    </citation>
    <scope>NUCLEOTIDE SEQUENCE [LARGE SCALE GENOMIC DNA]</scope>
    <source>
        <strain evidence="11">CCUG 62763</strain>
    </source>
</reference>
<sequence length="213" mass="22151">MSTTLAAAWTDGSLGYPVLFGGVLLGSIVPVVPTGPLVGAAAAFAVTAHELNLVAVLVVATLGAWLGDVTTFAVCRFGGPAAVRWVARGQHADRIEEVREQFRRHGWQIVVAGRLLPAGRIPVLLAAGALAYPWRRLLPASLLAASLWAVAYALLGVASGGIFDSPLVATLVATLLVLVVGAVLNLVGSRRRRHTEPERQPEDEGSPTSCGPA</sequence>
<feature type="region of interest" description="Disordered" evidence="7">
    <location>
        <begin position="191"/>
        <end position="213"/>
    </location>
</feature>
<dbReference type="RefSeq" id="WP_387988553.1">
    <property type="nucleotide sequence ID" value="NZ_JBHSGR010000009.1"/>
</dbReference>
<evidence type="ECO:0000256" key="7">
    <source>
        <dbReference type="SAM" id="MobiDB-lite"/>
    </source>
</evidence>